<proteinExistence type="predicted"/>
<feature type="region of interest" description="Disordered" evidence="1">
    <location>
        <begin position="1"/>
        <end position="24"/>
    </location>
</feature>
<evidence type="ECO:0000313" key="2">
    <source>
        <dbReference type="EMBL" id="SJM28082.1"/>
    </source>
</evidence>
<dbReference type="EMBL" id="FUIG01000013">
    <property type="protein sequence ID" value="SJM28082.1"/>
    <property type="molecule type" value="Genomic_DNA"/>
</dbReference>
<dbReference type="AlphaFoldDB" id="A0A2P9AAD3"/>
<accession>A0A2P9AAD3</accession>
<evidence type="ECO:0000313" key="3">
    <source>
        <dbReference type="Proteomes" id="UP000245698"/>
    </source>
</evidence>
<sequence>MSSNDGEFARSMTTSAPARALSNPSPVKVLTPPLGDAANTSWPFTLSLATVLEPISPVPPMITIFMSFSCSDFEMICLECPDASVARWTVKAGHASSNAVFAAPLAMDFTTDDSRLEAAEPQILSRLALVECSRREAAGFVTAPMRLPL</sequence>
<gene>
    <name evidence="2" type="ORF">BQ8482_110013</name>
</gene>
<organism evidence="2 3">
    <name type="scientific">Mesorhizobium delmotii</name>
    <dbReference type="NCBI Taxonomy" id="1631247"/>
    <lineage>
        <taxon>Bacteria</taxon>
        <taxon>Pseudomonadati</taxon>
        <taxon>Pseudomonadota</taxon>
        <taxon>Alphaproteobacteria</taxon>
        <taxon>Hyphomicrobiales</taxon>
        <taxon>Phyllobacteriaceae</taxon>
        <taxon>Mesorhizobium</taxon>
    </lineage>
</organism>
<keyword evidence="3" id="KW-1185">Reference proteome</keyword>
<reference evidence="3" key="1">
    <citation type="submission" date="2016-12" db="EMBL/GenBank/DDBJ databases">
        <authorList>
            <person name="Brunel B."/>
        </authorList>
    </citation>
    <scope>NUCLEOTIDE SEQUENCE [LARGE SCALE GENOMIC DNA]</scope>
</reference>
<dbReference type="Proteomes" id="UP000245698">
    <property type="component" value="Unassembled WGS sequence"/>
</dbReference>
<feature type="compositionally biased region" description="Polar residues" evidence="1">
    <location>
        <begin position="1"/>
        <end position="16"/>
    </location>
</feature>
<name>A0A2P9AAD3_9HYPH</name>
<protein>
    <submittedName>
        <fullName evidence="2">Uncharacterized protein</fullName>
    </submittedName>
</protein>
<evidence type="ECO:0000256" key="1">
    <source>
        <dbReference type="SAM" id="MobiDB-lite"/>
    </source>
</evidence>